<evidence type="ECO:0000256" key="3">
    <source>
        <dbReference type="ARBA" id="ARBA00023002"/>
    </source>
</evidence>
<comment type="similarity">
    <text evidence="1 5">Belongs to the cytochrome P450 family.</text>
</comment>
<dbReference type="PANTHER" id="PTHR46300">
    <property type="entry name" value="P450, PUTATIVE (EUROFUNG)-RELATED-RELATED"/>
    <property type="match status" value="1"/>
</dbReference>
<evidence type="ECO:0000256" key="4">
    <source>
        <dbReference type="ARBA" id="ARBA00023004"/>
    </source>
</evidence>
<dbReference type="Gene3D" id="1.10.630.10">
    <property type="entry name" value="Cytochrome P450"/>
    <property type="match status" value="1"/>
</dbReference>
<dbReference type="SUPFAM" id="SSF48264">
    <property type="entry name" value="Cytochrome P450"/>
    <property type="match status" value="1"/>
</dbReference>
<dbReference type="PANTHER" id="PTHR46300:SF5">
    <property type="entry name" value="CYTOCHROME P450"/>
    <property type="match status" value="1"/>
</dbReference>
<protein>
    <submittedName>
        <fullName evidence="6">Cytochrome P450 E-class, group I</fullName>
    </submittedName>
</protein>
<evidence type="ECO:0000313" key="7">
    <source>
        <dbReference type="Proteomes" id="UP000280685"/>
    </source>
</evidence>
<dbReference type="CDD" id="cd11065">
    <property type="entry name" value="CYP64-like"/>
    <property type="match status" value="1"/>
</dbReference>
<reference evidence="6" key="1">
    <citation type="submission" date="2018-02" db="EMBL/GenBank/DDBJ databases">
        <authorList>
            <person name="Silar P."/>
        </authorList>
    </citation>
    <scope>NUCLEOTIDE SEQUENCE [LARGE SCALE GENOMIC DNA]</scope>
    <source>
        <strain evidence="6">T</strain>
    </source>
</reference>
<accession>A0ABY6S3J6</accession>
<keyword evidence="5" id="KW-0349">Heme</keyword>
<dbReference type="Proteomes" id="UP000280685">
    <property type="component" value="Chromosome 2"/>
</dbReference>
<dbReference type="InterPro" id="IPR001128">
    <property type="entry name" value="Cyt_P450"/>
</dbReference>
<dbReference type="EMBL" id="LR026965">
    <property type="protein sequence ID" value="VBB75805.1"/>
    <property type="molecule type" value="Genomic_DNA"/>
</dbReference>
<keyword evidence="4 5" id="KW-0408">Iron</keyword>
<dbReference type="InterPro" id="IPR017972">
    <property type="entry name" value="Cyt_P450_CS"/>
</dbReference>
<evidence type="ECO:0000256" key="1">
    <source>
        <dbReference type="ARBA" id="ARBA00010617"/>
    </source>
</evidence>
<proteinExistence type="inferred from homology"/>
<organism evidence="6 7">
    <name type="scientific">Podospora comata</name>
    <dbReference type="NCBI Taxonomy" id="48703"/>
    <lineage>
        <taxon>Eukaryota</taxon>
        <taxon>Fungi</taxon>
        <taxon>Dikarya</taxon>
        <taxon>Ascomycota</taxon>
        <taxon>Pezizomycotina</taxon>
        <taxon>Sordariomycetes</taxon>
        <taxon>Sordariomycetidae</taxon>
        <taxon>Sordariales</taxon>
        <taxon>Podosporaceae</taxon>
        <taxon>Podospora</taxon>
    </lineage>
</organism>
<dbReference type="Pfam" id="PF00067">
    <property type="entry name" value="p450"/>
    <property type="match status" value="1"/>
</dbReference>
<dbReference type="PRINTS" id="PR00463">
    <property type="entry name" value="EP450I"/>
</dbReference>
<dbReference type="InterPro" id="IPR050364">
    <property type="entry name" value="Cytochrome_P450_fung"/>
</dbReference>
<keyword evidence="3 5" id="KW-0560">Oxidoreductase</keyword>
<dbReference type="InterPro" id="IPR002401">
    <property type="entry name" value="Cyt_P450_E_grp-I"/>
</dbReference>
<evidence type="ECO:0000256" key="5">
    <source>
        <dbReference type="RuleBase" id="RU000461"/>
    </source>
</evidence>
<dbReference type="InterPro" id="IPR036396">
    <property type="entry name" value="Cyt_P450_sf"/>
</dbReference>
<sequence length="620" mass="70569">MSIVGSTSLKWGQVSRKHPRYAGICMLTVLPTSGCSMIDHRALRLEMPMDIRQLNNPSHQSSFSLYLPCLTGTDPDSTSMTLLLSFKQHFTYQLLDYLTIQSTILLILLGISTYQVVHFLRARNRPPLPTSPPGEFLLGHYRLVPEDAAFKKYAEWSKEYNSDVLFFETFGTKWIVLNSLESATELLEKRGSNYADRPRFVMFEDFQLMEPTHRMGWSPTLTWLRWGPKYHLHRKVLQPPFAKSKVGQYQDYQLREALICCKSMLDDPENWVIAVRRFAVAIVLKISYGLNVDSSDSQWIKLAEESAEAIGKSGPPASSIMDRFPLTRYLPTWLPFMERLRYARTWRHAIEDITRLPFEAAMSSPTSPTKSFVHHRMAIHNSNLERSIPNDFTIEDIKGAAATIVIAGNDTTAATLMLLVLYLLKNPHVQSLAHSEISSLPHNLPTFSSLPSLPFTHLLLQETYRLNPLSPLGIPHSSLHPDTYKGMYIPPNTIIYQNIWAMNHNPSIYSDPDDFIPERYLPVDQGGRGEPLPQGNFGFGRRVCIGRHLAENSLMIVLATILATMEIGEPETGEVGEEWSFRGQAIIMPFRASFRPRSDKMKELLDEAVKKLDEEEGEDR</sequence>
<name>A0ABY6S3J6_PODCO</name>
<evidence type="ECO:0000256" key="2">
    <source>
        <dbReference type="ARBA" id="ARBA00022723"/>
    </source>
</evidence>
<keyword evidence="5" id="KW-0503">Monooxygenase</keyword>
<keyword evidence="7" id="KW-1185">Reference proteome</keyword>
<dbReference type="PRINTS" id="PR00385">
    <property type="entry name" value="P450"/>
</dbReference>
<dbReference type="PROSITE" id="PS00086">
    <property type="entry name" value="CYTOCHROME_P450"/>
    <property type="match status" value="1"/>
</dbReference>
<gene>
    <name evidence="6" type="ORF">PODCO_207080</name>
</gene>
<keyword evidence="2 5" id="KW-0479">Metal-binding</keyword>
<evidence type="ECO:0000313" key="6">
    <source>
        <dbReference type="EMBL" id="VBB75805.1"/>
    </source>
</evidence>